<evidence type="ECO:0000313" key="2">
    <source>
        <dbReference type="Proteomes" id="UP000623467"/>
    </source>
</evidence>
<dbReference type="InterPro" id="IPR032675">
    <property type="entry name" value="LRR_dom_sf"/>
</dbReference>
<dbReference type="OrthoDB" id="2269034at2759"/>
<organism evidence="1 2">
    <name type="scientific">Mycena sanguinolenta</name>
    <dbReference type="NCBI Taxonomy" id="230812"/>
    <lineage>
        <taxon>Eukaryota</taxon>
        <taxon>Fungi</taxon>
        <taxon>Dikarya</taxon>
        <taxon>Basidiomycota</taxon>
        <taxon>Agaricomycotina</taxon>
        <taxon>Agaricomycetes</taxon>
        <taxon>Agaricomycetidae</taxon>
        <taxon>Agaricales</taxon>
        <taxon>Marasmiineae</taxon>
        <taxon>Mycenaceae</taxon>
        <taxon>Mycena</taxon>
    </lineage>
</organism>
<gene>
    <name evidence="1" type="ORF">MSAN_01211500</name>
</gene>
<sequence>MATRIPALELPFELTSEIFILCLPLRRRVRPHRNRAPLNLAGTCSQWRAVAIATPQLWTSISLDFAGIPYYGLASLFGDAEVESVEDHSVALMDLWFTRAAGHRLSISLTCSGKQQLPEEFLATMGAYLAQWGRIELTMPTADLLALDKLTGSGPFPLLESLSMQATDIVEGLVSTFDANLVRYSPNLKALRLMDERLLDHITTFPPTLTALRICDSSTGVVTGETLSALIASLPHLLHLDIPYSALIWTNNFRVEATLKTLVVGGDSILYFLTVPTLQHLGVWLYHDVPVISFLSASKCHLTILSLGFSQYVLNKVVENVLFALPYLDTLHVWLPERGSTTTVRCCQVLHRADLVPQLRTLIITGRAPKPAYAEWVTLLQARRDTLVHAGLHMCALHKHERFAPPPPAHIEAQLAELAGGGMQVRITTPTYARPWHAEEEDPVGDFDVEAYNWHTMRPHSFSPF</sequence>
<proteinExistence type="predicted"/>
<dbReference type="Proteomes" id="UP000623467">
    <property type="component" value="Unassembled WGS sequence"/>
</dbReference>
<name>A0A8H6YCU0_9AGAR</name>
<evidence type="ECO:0000313" key="1">
    <source>
        <dbReference type="EMBL" id="KAF7358725.1"/>
    </source>
</evidence>
<dbReference type="EMBL" id="JACAZH010000009">
    <property type="protein sequence ID" value="KAF7358725.1"/>
    <property type="molecule type" value="Genomic_DNA"/>
</dbReference>
<reference evidence="1" key="1">
    <citation type="submission" date="2020-05" db="EMBL/GenBank/DDBJ databases">
        <title>Mycena genomes resolve the evolution of fungal bioluminescence.</title>
        <authorList>
            <person name="Tsai I.J."/>
        </authorList>
    </citation>
    <scope>NUCLEOTIDE SEQUENCE</scope>
    <source>
        <strain evidence="1">160909Yilan</strain>
    </source>
</reference>
<dbReference type="AlphaFoldDB" id="A0A8H6YCU0"/>
<comment type="caution">
    <text evidence="1">The sequence shown here is derived from an EMBL/GenBank/DDBJ whole genome shotgun (WGS) entry which is preliminary data.</text>
</comment>
<dbReference type="SUPFAM" id="SSF52047">
    <property type="entry name" value="RNI-like"/>
    <property type="match status" value="1"/>
</dbReference>
<accession>A0A8H6YCU0</accession>
<dbReference type="Gene3D" id="3.80.10.10">
    <property type="entry name" value="Ribonuclease Inhibitor"/>
    <property type="match status" value="1"/>
</dbReference>
<keyword evidence="2" id="KW-1185">Reference proteome</keyword>
<protein>
    <submittedName>
        <fullName evidence="1">F-box domain-containing protein</fullName>
    </submittedName>
</protein>